<protein>
    <submittedName>
        <fullName evidence="2">Uncharacterized protein</fullName>
    </submittedName>
</protein>
<accession>A0ABS3AMD1</accession>
<keyword evidence="3" id="KW-1185">Reference proteome</keyword>
<sequence length="103" mass="11028">MTQKIRVIGLSLTPWRFGVVAICNFVFALTAGGAWLPTANADSNPFDMLFSAQVVSFALLIGAVLFFYAGVRNGLSAWKREAVFFNAVVLGGYAGNQLLPLLG</sequence>
<dbReference type="RefSeq" id="WP_205893531.1">
    <property type="nucleotide sequence ID" value="NZ_JADEVO010000031.1"/>
</dbReference>
<organism evidence="2 3">
    <name type="scientific">Pseudomonas gregormendelii</name>
    <dbReference type="NCBI Taxonomy" id="1628277"/>
    <lineage>
        <taxon>Bacteria</taxon>
        <taxon>Pseudomonadati</taxon>
        <taxon>Pseudomonadota</taxon>
        <taxon>Gammaproteobacteria</taxon>
        <taxon>Pseudomonadales</taxon>
        <taxon>Pseudomonadaceae</taxon>
        <taxon>Pseudomonas</taxon>
    </lineage>
</organism>
<dbReference type="EMBL" id="JADEVO010000031">
    <property type="protein sequence ID" value="MBN3967546.1"/>
    <property type="molecule type" value="Genomic_DNA"/>
</dbReference>
<evidence type="ECO:0000313" key="3">
    <source>
        <dbReference type="Proteomes" id="UP000772591"/>
    </source>
</evidence>
<feature type="transmembrane region" description="Helical" evidence="1">
    <location>
        <begin position="83"/>
        <end position="102"/>
    </location>
</feature>
<gene>
    <name evidence="2" type="ORF">IMW75_20000</name>
</gene>
<name>A0ABS3AMD1_9PSED</name>
<keyword evidence="1" id="KW-0812">Transmembrane</keyword>
<evidence type="ECO:0000256" key="1">
    <source>
        <dbReference type="SAM" id="Phobius"/>
    </source>
</evidence>
<dbReference type="Proteomes" id="UP000772591">
    <property type="component" value="Unassembled WGS sequence"/>
</dbReference>
<comment type="caution">
    <text evidence="2">The sequence shown here is derived from an EMBL/GenBank/DDBJ whole genome shotgun (WGS) entry which is preliminary data.</text>
</comment>
<keyword evidence="1" id="KW-1133">Transmembrane helix</keyword>
<keyword evidence="1" id="KW-0472">Membrane</keyword>
<feature type="transmembrane region" description="Helical" evidence="1">
    <location>
        <begin position="48"/>
        <end position="71"/>
    </location>
</feature>
<feature type="transmembrane region" description="Helical" evidence="1">
    <location>
        <begin position="12"/>
        <end position="36"/>
    </location>
</feature>
<proteinExistence type="predicted"/>
<evidence type="ECO:0000313" key="2">
    <source>
        <dbReference type="EMBL" id="MBN3967546.1"/>
    </source>
</evidence>
<reference evidence="2 3" key="1">
    <citation type="journal article" date="2021" name="Int. J. Syst. Evol. Microbiol.">
        <title>Pseudomonas piscium sp. nov., Pseudomonas pisciculturae sp. nov., Pseudomonas mucoides sp. nov. and Pseudomonas neuropathica sp. nov. isolated from rainbow trout.</title>
        <authorList>
            <person name="Duman M."/>
            <person name="Mulet M."/>
            <person name="Altun S."/>
            <person name="Saticioglu I.B."/>
            <person name="Gomila M."/>
            <person name="Lalucat J."/>
            <person name="Garcia-Valdes E."/>
        </authorList>
    </citation>
    <scope>NUCLEOTIDE SEQUENCE [LARGE SCALE GENOMIC DNA]</scope>
    <source>
        <strain evidence="2 3">LMG 28632</strain>
    </source>
</reference>